<evidence type="ECO:0000313" key="2">
    <source>
        <dbReference type="EMBL" id="VDK76645.1"/>
    </source>
</evidence>
<name>A0A3P6T793_DIBLA</name>
<evidence type="ECO:0000256" key="1">
    <source>
        <dbReference type="SAM" id="Phobius"/>
    </source>
</evidence>
<feature type="transmembrane region" description="Helical" evidence="1">
    <location>
        <begin position="51"/>
        <end position="69"/>
    </location>
</feature>
<accession>A0A3P6T793</accession>
<keyword evidence="1" id="KW-0472">Membrane</keyword>
<sequence length="137" mass="15828">MLRLIFHALLRTCYSERIHRFRGYLLTKSTVNLARRDTPCVSIGALLADKYIISSLFFLTLICIWHGGIAVIEKVAMRFDIPLWSDMELYVILLIGIGYFAFNVGFILMIYCVACKRRRDMKSKDSEYLVSTLNGFT</sequence>
<dbReference type="EMBL" id="UYRU01042611">
    <property type="protein sequence ID" value="VDK76645.1"/>
    <property type="molecule type" value="Genomic_DNA"/>
</dbReference>
<keyword evidence="3" id="KW-1185">Reference proteome</keyword>
<evidence type="ECO:0000313" key="3">
    <source>
        <dbReference type="Proteomes" id="UP000281553"/>
    </source>
</evidence>
<dbReference type="Proteomes" id="UP000281553">
    <property type="component" value="Unassembled WGS sequence"/>
</dbReference>
<keyword evidence="1" id="KW-1133">Transmembrane helix</keyword>
<proteinExistence type="predicted"/>
<reference evidence="2 3" key="1">
    <citation type="submission" date="2018-11" db="EMBL/GenBank/DDBJ databases">
        <authorList>
            <consortium name="Pathogen Informatics"/>
        </authorList>
    </citation>
    <scope>NUCLEOTIDE SEQUENCE [LARGE SCALE GENOMIC DNA]</scope>
</reference>
<gene>
    <name evidence="2" type="ORF">DILT_LOCUS2779</name>
</gene>
<protein>
    <submittedName>
        <fullName evidence="2">Uncharacterized protein</fullName>
    </submittedName>
</protein>
<dbReference type="OrthoDB" id="6262080at2759"/>
<organism evidence="2 3">
    <name type="scientific">Dibothriocephalus latus</name>
    <name type="common">Fish tapeworm</name>
    <name type="synonym">Diphyllobothrium latum</name>
    <dbReference type="NCBI Taxonomy" id="60516"/>
    <lineage>
        <taxon>Eukaryota</taxon>
        <taxon>Metazoa</taxon>
        <taxon>Spiralia</taxon>
        <taxon>Lophotrochozoa</taxon>
        <taxon>Platyhelminthes</taxon>
        <taxon>Cestoda</taxon>
        <taxon>Eucestoda</taxon>
        <taxon>Diphyllobothriidea</taxon>
        <taxon>Diphyllobothriidae</taxon>
        <taxon>Dibothriocephalus</taxon>
    </lineage>
</organism>
<dbReference type="AlphaFoldDB" id="A0A3P6T793"/>
<keyword evidence="1" id="KW-0812">Transmembrane</keyword>
<feature type="transmembrane region" description="Helical" evidence="1">
    <location>
        <begin position="89"/>
        <end position="114"/>
    </location>
</feature>